<dbReference type="SMART" id="SM00318">
    <property type="entry name" value="SNc"/>
    <property type="match status" value="1"/>
</dbReference>
<keyword evidence="1" id="KW-0732">Signal</keyword>
<dbReference type="Pfam" id="PF00565">
    <property type="entry name" value="SNase"/>
    <property type="match status" value="1"/>
</dbReference>
<feature type="signal peptide" evidence="1">
    <location>
        <begin position="1"/>
        <end position="21"/>
    </location>
</feature>
<evidence type="ECO:0000313" key="3">
    <source>
        <dbReference type="EMBL" id="SKA74833.1"/>
    </source>
</evidence>
<reference evidence="3 4" key="1">
    <citation type="submission" date="2017-02" db="EMBL/GenBank/DDBJ databases">
        <authorList>
            <person name="Peterson S.W."/>
        </authorList>
    </citation>
    <scope>NUCLEOTIDE SEQUENCE [LARGE SCALE GENOMIC DNA]</scope>
    <source>
        <strain evidence="3 4">DSM 16080</strain>
    </source>
</reference>
<evidence type="ECO:0000313" key="4">
    <source>
        <dbReference type="Proteomes" id="UP000190027"/>
    </source>
</evidence>
<dbReference type="EMBL" id="FUYC01000002">
    <property type="protein sequence ID" value="SKA74833.1"/>
    <property type="molecule type" value="Genomic_DNA"/>
</dbReference>
<dbReference type="Gene3D" id="2.40.50.90">
    <property type="match status" value="1"/>
</dbReference>
<dbReference type="STRING" id="1121449.SAMN02745704_00781"/>
<protein>
    <submittedName>
        <fullName evidence="3">Nuclease homologue</fullName>
    </submittedName>
</protein>
<dbReference type="Proteomes" id="UP000190027">
    <property type="component" value="Unassembled WGS sequence"/>
</dbReference>
<name>A0A1T4WC21_9BACT</name>
<organism evidence="3 4">
    <name type="scientific">Paucidesulfovibrio gracilis DSM 16080</name>
    <dbReference type="NCBI Taxonomy" id="1121449"/>
    <lineage>
        <taxon>Bacteria</taxon>
        <taxon>Pseudomonadati</taxon>
        <taxon>Thermodesulfobacteriota</taxon>
        <taxon>Desulfovibrionia</taxon>
        <taxon>Desulfovibrionales</taxon>
        <taxon>Desulfovibrionaceae</taxon>
        <taxon>Paucidesulfovibrio</taxon>
    </lineage>
</organism>
<proteinExistence type="predicted"/>
<dbReference type="PROSITE" id="PS50830">
    <property type="entry name" value="TNASE_3"/>
    <property type="match status" value="1"/>
</dbReference>
<feature type="domain" description="TNase-like" evidence="2">
    <location>
        <begin position="27"/>
        <end position="134"/>
    </location>
</feature>
<keyword evidence="4" id="KW-1185">Reference proteome</keyword>
<evidence type="ECO:0000256" key="1">
    <source>
        <dbReference type="SAM" id="SignalP"/>
    </source>
</evidence>
<accession>A0A1T4WC21</accession>
<feature type="chain" id="PRO_5012888347" evidence="1">
    <location>
        <begin position="22"/>
        <end position="141"/>
    </location>
</feature>
<dbReference type="RefSeq" id="WP_078716337.1">
    <property type="nucleotide sequence ID" value="NZ_FUYC01000002.1"/>
</dbReference>
<sequence length="141" mass="15761">MRLICLFLVASLCVVAPEALSKDKTYGHLRAQVRRVVDGDTIVVNIPDYPAIVGQDIPVRLAGCDTPELRDKRPEIRRLARLAKEHVCRTLGNNATVELRNIRRGKYFRLVAEVYVNGQSLAGMLIQNGLGKTYQGGTRCW</sequence>
<dbReference type="AlphaFoldDB" id="A0A1T4WC21"/>
<dbReference type="InterPro" id="IPR016071">
    <property type="entry name" value="Staphylococal_nuclease_OB-fold"/>
</dbReference>
<gene>
    <name evidence="3" type="ORF">SAMN02745704_00781</name>
</gene>
<dbReference type="OrthoDB" id="309040at2"/>
<evidence type="ECO:0000259" key="2">
    <source>
        <dbReference type="PROSITE" id="PS50830"/>
    </source>
</evidence>
<dbReference type="InterPro" id="IPR035437">
    <property type="entry name" value="SNase_OB-fold_sf"/>
</dbReference>
<dbReference type="SUPFAM" id="SSF50199">
    <property type="entry name" value="Staphylococcal nuclease"/>
    <property type="match status" value="1"/>
</dbReference>